<dbReference type="AlphaFoldDB" id="A0A371C7E1"/>
<protein>
    <submittedName>
        <fullName evidence="2">Uncharacterized protein</fullName>
    </submittedName>
</protein>
<keyword evidence="1" id="KW-0812">Transmembrane</keyword>
<gene>
    <name evidence="2" type="ORF">B0I71DRAFT_131225</name>
</gene>
<evidence type="ECO:0000313" key="2">
    <source>
        <dbReference type="EMBL" id="RDW26237.1"/>
    </source>
</evidence>
<reference evidence="2 3" key="1">
    <citation type="submission" date="2018-07" db="EMBL/GenBank/DDBJ databases">
        <title>Draft Genome Assemblies for Five Robust Yarrowia lipolytica Strains Exhibiting High Lipid Production and Pentose Sugar Utilization and Sugar Alcohol Secretion from Undetoxified Lignocellulosic Biomass Hydrolysates.</title>
        <authorList>
            <consortium name="DOE Joint Genome Institute"/>
            <person name="Walker C."/>
            <person name="Ryu S."/>
            <person name="Na H."/>
            <person name="Zane M."/>
            <person name="LaButti K."/>
            <person name="Lipzen A."/>
            <person name="Haridas S."/>
            <person name="Barry K."/>
            <person name="Grigoriev I.V."/>
            <person name="Quarterman J."/>
            <person name="Slininger P."/>
            <person name="Dien B."/>
            <person name="Trinh C.T."/>
        </authorList>
    </citation>
    <scope>NUCLEOTIDE SEQUENCE [LARGE SCALE GENOMIC DNA]</scope>
    <source>
        <strain evidence="2 3">YB392</strain>
    </source>
</reference>
<proteinExistence type="predicted"/>
<name>A0A371C7E1_YARLL</name>
<evidence type="ECO:0000256" key="1">
    <source>
        <dbReference type="SAM" id="Phobius"/>
    </source>
</evidence>
<evidence type="ECO:0000313" key="3">
    <source>
        <dbReference type="Proteomes" id="UP000256601"/>
    </source>
</evidence>
<dbReference type="EMBL" id="KZ858983">
    <property type="protein sequence ID" value="RDW26237.1"/>
    <property type="molecule type" value="Genomic_DNA"/>
</dbReference>
<feature type="transmembrane region" description="Helical" evidence="1">
    <location>
        <begin position="6"/>
        <end position="27"/>
    </location>
</feature>
<accession>A0A371C7E1</accession>
<keyword evidence="1" id="KW-0472">Membrane</keyword>
<keyword evidence="1" id="KW-1133">Transmembrane helix</keyword>
<dbReference type="Proteomes" id="UP000256601">
    <property type="component" value="Unassembled WGS sequence"/>
</dbReference>
<organism evidence="2 3">
    <name type="scientific">Yarrowia lipolytica</name>
    <name type="common">Candida lipolytica</name>
    <dbReference type="NCBI Taxonomy" id="4952"/>
    <lineage>
        <taxon>Eukaryota</taxon>
        <taxon>Fungi</taxon>
        <taxon>Dikarya</taxon>
        <taxon>Ascomycota</taxon>
        <taxon>Saccharomycotina</taxon>
        <taxon>Dipodascomycetes</taxon>
        <taxon>Dipodascales</taxon>
        <taxon>Dipodascales incertae sedis</taxon>
        <taxon>Yarrowia</taxon>
    </lineage>
</organism>
<sequence length="74" mass="8288">MSLWSQAWVVSAEVFVSAACCLALLAVDISNPTYISEIRENISDQKKKRNPTAVQLEAMTTERFELSPPKRPGY</sequence>